<comment type="caution">
    <text evidence="3">The sequence shown here is derived from an EMBL/GenBank/DDBJ whole genome shotgun (WGS) entry which is preliminary data.</text>
</comment>
<dbReference type="Gene3D" id="2.30.40.10">
    <property type="entry name" value="Urease, subunit C, domain 1"/>
    <property type="match status" value="1"/>
</dbReference>
<dbReference type="EMBL" id="JAKNCT010000018">
    <property type="protein sequence ID" value="MCG5031962.1"/>
    <property type="molecule type" value="Genomic_DNA"/>
</dbReference>
<proteinExistence type="predicted"/>
<dbReference type="SUPFAM" id="SSF51338">
    <property type="entry name" value="Composite domain of metallo-dependent hydrolases"/>
    <property type="match status" value="1"/>
</dbReference>
<evidence type="ECO:0000313" key="4">
    <source>
        <dbReference type="Proteomes" id="UP001297600"/>
    </source>
</evidence>
<dbReference type="SUPFAM" id="SSF51556">
    <property type="entry name" value="Metallo-dependent hydrolases"/>
    <property type="match status" value="1"/>
</dbReference>
<name>A0ABS9MTL4_9BURK</name>
<dbReference type="InterPro" id="IPR006680">
    <property type="entry name" value="Amidohydro-rel"/>
</dbReference>
<dbReference type="PANTHER" id="PTHR11647">
    <property type="entry name" value="HYDRANTOINASE/DIHYDROPYRIMIDINASE FAMILY MEMBER"/>
    <property type="match status" value="1"/>
</dbReference>
<dbReference type="RefSeq" id="WP_237980664.1">
    <property type="nucleotide sequence ID" value="NZ_JAKNCT010000018.1"/>
</dbReference>
<dbReference type="InterPro" id="IPR050378">
    <property type="entry name" value="Metallo-dep_Hydrolases_sf"/>
</dbReference>
<reference evidence="3 4" key="1">
    <citation type="submission" date="2022-02" db="EMBL/GenBank/DDBJ databases">
        <title>Mesosutterella porci, a novel member of the family Sutterellaceae from pig feces.</title>
        <authorList>
            <person name="Wylensek D."/>
            <person name="Clavel T."/>
        </authorList>
    </citation>
    <scope>NUCLEOTIDE SEQUENCE [LARGE SCALE GENOMIC DNA]</scope>
    <source>
        <strain evidence="4">oilRF-744-wt-GAM-9</strain>
    </source>
</reference>
<sequence length="372" mass="39768">MSSFLIKNALLYDPVKVGIRDIIVSEGRIAAIAPDLDLSWPGLETFDAGGASLVPGFIDEHVHVTGGGGEGGQQTRAPELRVEEAVSCGDTTVVGVLGADTVSRSVVSLPAKVRALQNEGISAWMWTSNYAYPPTSLTGSVKLDLYSIPECLGVKIAMAECRASFISLEEMMRLAAEAWEGGRLAGKRGILHVHVGTLGGAFGMFEQAVKRGLPIEHFLPTHCARDFDAAVAFAKAGGRVDFTTDRPTEAAQAVLRALDRGVKGDRISLSTDGHGALPVYDERGALKALDTLDIGNNLRAFKLLARELGLERALPFITSNVSDTLMIPKGRVRIGWDADFCILDDSYEPVSVVARGRFVKKDGVVTVKGLYS</sequence>
<evidence type="ECO:0000313" key="3">
    <source>
        <dbReference type="EMBL" id="MCG5031962.1"/>
    </source>
</evidence>
<dbReference type="Pfam" id="PF01979">
    <property type="entry name" value="Amidohydro_1"/>
    <property type="match status" value="1"/>
</dbReference>
<accession>A0ABS9MTL4</accession>
<evidence type="ECO:0000256" key="1">
    <source>
        <dbReference type="ARBA" id="ARBA00001947"/>
    </source>
</evidence>
<dbReference type="InterPro" id="IPR011059">
    <property type="entry name" value="Metal-dep_hydrolase_composite"/>
</dbReference>
<dbReference type="PANTHER" id="PTHR11647:SF1">
    <property type="entry name" value="COLLAPSIN RESPONSE MEDIATOR PROTEIN"/>
    <property type="match status" value="1"/>
</dbReference>
<dbReference type="InterPro" id="IPR032466">
    <property type="entry name" value="Metal_Hydrolase"/>
</dbReference>
<feature type="domain" description="Amidohydrolase-related" evidence="2">
    <location>
        <begin position="241"/>
        <end position="358"/>
    </location>
</feature>
<evidence type="ECO:0000259" key="2">
    <source>
        <dbReference type="Pfam" id="PF01979"/>
    </source>
</evidence>
<keyword evidence="4" id="KW-1185">Reference proteome</keyword>
<organism evidence="3 4">
    <name type="scientific">Mesosutterella porci</name>
    <dbReference type="NCBI Taxonomy" id="2915351"/>
    <lineage>
        <taxon>Bacteria</taxon>
        <taxon>Pseudomonadati</taxon>
        <taxon>Pseudomonadota</taxon>
        <taxon>Betaproteobacteria</taxon>
        <taxon>Burkholderiales</taxon>
        <taxon>Sutterellaceae</taxon>
        <taxon>Mesosutterella</taxon>
    </lineage>
</organism>
<gene>
    <name evidence="3" type="ORF">MAF45_11005</name>
</gene>
<protein>
    <submittedName>
        <fullName evidence="3">Amidohydrolase family protein</fullName>
    </submittedName>
</protein>
<dbReference type="Gene3D" id="3.20.20.140">
    <property type="entry name" value="Metal-dependent hydrolases"/>
    <property type="match status" value="1"/>
</dbReference>
<comment type="cofactor">
    <cofactor evidence="1">
        <name>Zn(2+)</name>
        <dbReference type="ChEBI" id="CHEBI:29105"/>
    </cofactor>
</comment>
<dbReference type="Proteomes" id="UP001297600">
    <property type="component" value="Unassembled WGS sequence"/>
</dbReference>